<dbReference type="AlphaFoldDB" id="A0A0N8HZA1"/>
<gene>
    <name evidence="1" type="ORF">SY89_03165</name>
</gene>
<name>A0A0N8HZA1_9EURY</name>
<dbReference type="STRING" id="699431.SY89_03165"/>
<organism evidence="1 2">
    <name type="scientific">Halolamina pelagica</name>
    <dbReference type="NCBI Taxonomy" id="699431"/>
    <lineage>
        <taxon>Archaea</taxon>
        <taxon>Methanobacteriati</taxon>
        <taxon>Methanobacteriota</taxon>
        <taxon>Stenosarchaea group</taxon>
        <taxon>Halobacteria</taxon>
        <taxon>Halobacteriales</taxon>
        <taxon>Haloferacaceae</taxon>
    </lineage>
</organism>
<accession>A0A0N8HZA1</accession>
<sequence length="230" mass="26457">MNNQLQTPRIHKVIASPVGRLFHSRLFERFKIASVDREFTVLRARAAADVAGTDVEQFLQELDAPDTVDEDLLESIEHALTSHQQARNRFERLSDEWNQLFWNGQVSTIEERNELETKRRDAGGDWVSPQKPFKFLSKTKWVDIVDFAIPDPSSTVEEWSELSPRPCTGRLSRVPIFRCRRPCKALEQGNIFFGFLHRRISSTTRLTRAYTSLGTPQETSHFRPSSSEPG</sequence>
<comment type="caution">
    <text evidence="1">The sequence shown here is derived from an EMBL/GenBank/DDBJ whole genome shotgun (WGS) entry which is preliminary data.</text>
</comment>
<proteinExistence type="predicted"/>
<dbReference type="EMBL" id="LGUC01000002">
    <property type="protein sequence ID" value="KPN28931.1"/>
    <property type="molecule type" value="Genomic_DNA"/>
</dbReference>
<protein>
    <submittedName>
        <fullName evidence="1">Uncharacterized protein</fullName>
    </submittedName>
</protein>
<evidence type="ECO:0000313" key="1">
    <source>
        <dbReference type="EMBL" id="KPN28931.1"/>
    </source>
</evidence>
<dbReference type="Proteomes" id="UP000050535">
    <property type="component" value="Unassembled WGS sequence"/>
</dbReference>
<evidence type="ECO:0000313" key="2">
    <source>
        <dbReference type="Proteomes" id="UP000050535"/>
    </source>
</evidence>
<keyword evidence="2" id="KW-1185">Reference proteome</keyword>
<reference evidence="2" key="1">
    <citation type="submission" date="2013-11" db="EMBL/GenBank/DDBJ databases">
        <authorList>
            <person name="Hoang H.T."/>
            <person name="Killian M.L."/>
            <person name="Madson D.M."/>
            <person name="Arruda P.H.E."/>
            <person name="Sun D."/>
            <person name="Schwartz K.J."/>
            <person name="Yoon K."/>
        </authorList>
    </citation>
    <scope>NUCLEOTIDE SEQUENCE [LARGE SCALE GENOMIC DNA]</scope>
    <source>
        <strain evidence="2">CDK2</strain>
    </source>
</reference>